<feature type="signal peptide" evidence="5">
    <location>
        <begin position="1"/>
        <end position="24"/>
    </location>
</feature>
<protein>
    <submittedName>
        <fullName evidence="7">Oligopeptide ABC transporter substrate-binding protein OppA</fullName>
    </submittedName>
</protein>
<keyword evidence="4 5" id="KW-0732">Signal</keyword>
<proteinExistence type="inferred from homology"/>
<dbReference type="RefSeq" id="WP_130609057.1">
    <property type="nucleotide sequence ID" value="NZ_AP019368.1"/>
</dbReference>
<evidence type="ECO:0000313" key="8">
    <source>
        <dbReference type="Proteomes" id="UP000291236"/>
    </source>
</evidence>
<dbReference type="Gene3D" id="3.90.76.10">
    <property type="entry name" value="Dipeptide-binding Protein, Domain 1"/>
    <property type="match status" value="1"/>
</dbReference>
<evidence type="ECO:0000256" key="5">
    <source>
        <dbReference type="SAM" id="SignalP"/>
    </source>
</evidence>
<keyword evidence="3" id="KW-0813">Transport</keyword>
<dbReference type="Pfam" id="PF00496">
    <property type="entry name" value="SBP_bac_5"/>
    <property type="match status" value="1"/>
</dbReference>
<gene>
    <name evidence="7" type="ORF">JCM31447_18090</name>
</gene>
<dbReference type="GO" id="GO:1904680">
    <property type="term" value="F:peptide transmembrane transporter activity"/>
    <property type="evidence" value="ECO:0007669"/>
    <property type="project" value="TreeGrafter"/>
</dbReference>
<evidence type="ECO:0000256" key="4">
    <source>
        <dbReference type="ARBA" id="ARBA00022729"/>
    </source>
</evidence>
<dbReference type="OrthoDB" id="5288454at2"/>
<evidence type="ECO:0000256" key="3">
    <source>
        <dbReference type="ARBA" id="ARBA00022448"/>
    </source>
</evidence>
<dbReference type="PANTHER" id="PTHR30290">
    <property type="entry name" value="PERIPLASMIC BINDING COMPONENT OF ABC TRANSPORTER"/>
    <property type="match status" value="1"/>
</dbReference>
<dbReference type="GO" id="GO:0043190">
    <property type="term" value="C:ATP-binding cassette (ABC) transporter complex"/>
    <property type="evidence" value="ECO:0007669"/>
    <property type="project" value="InterPro"/>
</dbReference>
<dbReference type="KEGG" id="sbf:JCM31447_18090"/>
<sequence length="543" mass="61078">MQKKHVKLSLWTGLSFLLCAQSFAAVVPAGTKLAKNQVLNIDNQSEISSLDPNKSSDNLAANIMFDLYEPLIVGNSEGKYAPGAATHWDISKDGLTYTFHLRKNALWSDGKPVEAEDFAYSFRRLVDPKTAATFAFMLNMVKNANNILEGKLKPESLGVKALDKHTFQVTLESRTPYFLGVVAINQLVPLRKDLIEKHGDKWVQAQNLVTNGAYVLKEWKVGDKISIVRNKKYWDDKNTVIENVNFLVVTDKTAALRLYQAGQIDWTYGLPPGQSAKLKKEYPNEIRASPSLSTHYFMFNTKVPGLSDVRVRKALAMAVDRNALAKHILDKGEKAHYDLPPLGIANYSPYEPEWAKWSNEKRVAEAKKLYAEAGFSEKNPLKIKYSLDVNDTSKKYATAIASMWEKNLGAKVELTSSEWKVYLTNLHEKKYEVALTLWGADFNDPYNFAALIEGSNPQNQTNYANKSFDDLLAATNLELNLEKRKILMRDALKTALEDYPVSPIASGTSMRLIKPYVKGASFKNPMDIYLRKDLYIVSHDGNS</sequence>
<dbReference type="EMBL" id="AP019368">
    <property type="protein sequence ID" value="BBH53366.1"/>
    <property type="molecule type" value="Genomic_DNA"/>
</dbReference>
<keyword evidence="8" id="KW-1185">Reference proteome</keyword>
<dbReference type="GO" id="GO:0015833">
    <property type="term" value="P:peptide transport"/>
    <property type="evidence" value="ECO:0007669"/>
    <property type="project" value="TreeGrafter"/>
</dbReference>
<dbReference type="InterPro" id="IPR030678">
    <property type="entry name" value="Peptide/Ni-bd"/>
</dbReference>
<dbReference type="Proteomes" id="UP000291236">
    <property type="component" value="Chromosome"/>
</dbReference>
<comment type="similarity">
    <text evidence="2">Belongs to the bacterial solute-binding protein 5 family.</text>
</comment>
<dbReference type="Gene3D" id="3.10.105.10">
    <property type="entry name" value="Dipeptide-binding Protein, Domain 3"/>
    <property type="match status" value="1"/>
</dbReference>
<dbReference type="AlphaFoldDB" id="A0A4P2VJL6"/>
<dbReference type="PIRSF" id="PIRSF002741">
    <property type="entry name" value="MppA"/>
    <property type="match status" value="1"/>
</dbReference>
<evidence type="ECO:0000256" key="2">
    <source>
        <dbReference type="ARBA" id="ARBA00005695"/>
    </source>
</evidence>
<accession>A0A4P2VJL6</accession>
<feature type="chain" id="PRO_5020862261" evidence="5">
    <location>
        <begin position="25"/>
        <end position="543"/>
    </location>
</feature>
<dbReference type="CDD" id="cd08504">
    <property type="entry name" value="PBP2_OppA"/>
    <property type="match status" value="1"/>
</dbReference>
<comment type="subcellular location">
    <subcellularLocation>
        <location evidence="1">Cell envelope</location>
    </subcellularLocation>
</comment>
<dbReference type="InterPro" id="IPR039424">
    <property type="entry name" value="SBP_5"/>
</dbReference>
<organism evidence="7 8">
    <name type="scientific">Fluviispira sanaruensis</name>
    <dbReference type="NCBI Taxonomy" id="2493639"/>
    <lineage>
        <taxon>Bacteria</taxon>
        <taxon>Pseudomonadati</taxon>
        <taxon>Bdellovibrionota</taxon>
        <taxon>Oligoflexia</taxon>
        <taxon>Silvanigrellales</taxon>
        <taxon>Silvanigrellaceae</taxon>
        <taxon>Fluviispira</taxon>
    </lineage>
</organism>
<reference evidence="7 8" key="1">
    <citation type="submission" date="2018-12" db="EMBL/GenBank/DDBJ databases">
        <title>Rubrispira sanarue gen. nov., sp., nov., a member of the order Silvanigrellales, isolated from a brackish lake in Hamamatsu Japan.</title>
        <authorList>
            <person name="Maejima Y."/>
            <person name="Iino T."/>
            <person name="Muraguchi Y."/>
            <person name="Fukuda K."/>
            <person name="Nojiri H."/>
            <person name="Ohkuma M."/>
            <person name="Moriuchi R."/>
            <person name="Dohra H."/>
            <person name="Kimbara K."/>
            <person name="Shintani M."/>
        </authorList>
    </citation>
    <scope>NUCLEOTIDE SEQUENCE [LARGE SCALE GENOMIC DNA]</scope>
    <source>
        <strain evidence="7 8">RF1110005</strain>
    </source>
</reference>
<evidence type="ECO:0000256" key="1">
    <source>
        <dbReference type="ARBA" id="ARBA00004196"/>
    </source>
</evidence>
<evidence type="ECO:0000313" key="7">
    <source>
        <dbReference type="EMBL" id="BBH53366.1"/>
    </source>
</evidence>
<dbReference type="InterPro" id="IPR000914">
    <property type="entry name" value="SBP_5_dom"/>
</dbReference>
<dbReference type="FunFam" id="3.90.76.10:FF:000001">
    <property type="entry name" value="Oligopeptide ABC transporter substrate-binding protein"/>
    <property type="match status" value="1"/>
</dbReference>
<dbReference type="SUPFAM" id="SSF53850">
    <property type="entry name" value="Periplasmic binding protein-like II"/>
    <property type="match status" value="1"/>
</dbReference>
<name>A0A4P2VJL6_FLUSA</name>
<evidence type="ECO:0000259" key="6">
    <source>
        <dbReference type="Pfam" id="PF00496"/>
    </source>
</evidence>
<dbReference type="PANTHER" id="PTHR30290:SF10">
    <property type="entry name" value="PERIPLASMIC OLIGOPEPTIDE-BINDING PROTEIN-RELATED"/>
    <property type="match status" value="1"/>
</dbReference>
<dbReference type="Gene3D" id="3.40.190.10">
    <property type="entry name" value="Periplasmic binding protein-like II"/>
    <property type="match status" value="1"/>
</dbReference>
<feature type="domain" description="Solute-binding protein family 5" evidence="6">
    <location>
        <begin position="79"/>
        <end position="458"/>
    </location>
</feature>
<dbReference type="GO" id="GO:0030288">
    <property type="term" value="C:outer membrane-bounded periplasmic space"/>
    <property type="evidence" value="ECO:0007669"/>
    <property type="project" value="TreeGrafter"/>
</dbReference>